<dbReference type="PRINTS" id="PR01853">
    <property type="entry name" value="YAJCTRNLCASE"/>
</dbReference>
<comment type="subcellular location">
    <subcellularLocation>
        <location evidence="1">Cell membrane</location>
        <topology evidence="1">Single-pass membrane protein</topology>
    </subcellularLocation>
</comment>
<dbReference type="PANTHER" id="PTHR33909:SF1">
    <property type="entry name" value="SEC TRANSLOCON ACCESSORY COMPLEX SUBUNIT YAJC"/>
    <property type="match status" value="1"/>
</dbReference>
<feature type="transmembrane region" description="Helical" evidence="11">
    <location>
        <begin position="6"/>
        <end position="26"/>
    </location>
</feature>
<dbReference type="InterPro" id="IPR003849">
    <property type="entry name" value="Preprotein_translocase_YajC"/>
</dbReference>
<name>A0A410P4U3_VELA1</name>
<keyword evidence="7" id="KW-0653">Protein transport</keyword>
<dbReference type="GO" id="GO:0005886">
    <property type="term" value="C:plasma membrane"/>
    <property type="evidence" value="ECO:0007669"/>
    <property type="project" value="UniProtKB-SubCell"/>
</dbReference>
<dbReference type="GO" id="GO:0015031">
    <property type="term" value="P:protein transport"/>
    <property type="evidence" value="ECO:0007669"/>
    <property type="project" value="UniProtKB-KW"/>
</dbReference>
<evidence type="ECO:0000313" key="13">
    <source>
        <dbReference type="Proteomes" id="UP000287243"/>
    </source>
</evidence>
<keyword evidence="5" id="KW-1003">Cell membrane</keyword>
<comment type="similarity">
    <text evidence="2">Belongs to the YajC family.</text>
</comment>
<evidence type="ECO:0000256" key="2">
    <source>
        <dbReference type="ARBA" id="ARBA00006742"/>
    </source>
</evidence>
<dbReference type="Proteomes" id="UP000287243">
    <property type="component" value="Chromosome"/>
</dbReference>
<keyword evidence="9" id="KW-0811">Translocation</keyword>
<reference evidence="12 13" key="1">
    <citation type="submission" date="2017-01" db="EMBL/GenBank/DDBJ databases">
        <title>First insights into the biology of 'candidatus Vampirococcus archaeovorus'.</title>
        <authorList>
            <person name="Kizina J."/>
            <person name="Jordan S."/>
            <person name="Stueber K."/>
            <person name="Reinhardt R."/>
            <person name="Harder J."/>
        </authorList>
    </citation>
    <scope>NUCLEOTIDE SEQUENCE [LARGE SCALE GENOMIC DNA]</scope>
    <source>
        <strain evidence="12 13">LiM</strain>
    </source>
</reference>
<evidence type="ECO:0000313" key="12">
    <source>
        <dbReference type="EMBL" id="QAT17140.1"/>
    </source>
</evidence>
<organism evidence="12 13">
    <name type="scientific">Velamenicoccus archaeovorus</name>
    <dbReference type="NCBI Taxonomy" id="1930593"/>
    <lineage>
        <taxon>Bacteria</taxon>
        <taxon>Pseudomonadati</taxon>
        <taxon>Candidatus Omnitrophota</taxon>
        <taxon>Candidatus Velamenicoccus</taxon>
    </lineage>
</organism>
<accession>A0A410P4U3</accession>
<dbReference type="EMBL" id="CP019384">
    <property type="protein sequence ID" value="QAT17140.1"/>
    <property type="molecule type" value="Genomic_DNA"/>
</dbReference>
<sequence>MNTAQAGMLANLFPLALIFLIFYFILIRPQQKQQKDFKKMLEALKKNDQIVTVGGIHGTIINVKDKTLVVRIDDNTRIEIDKSAIGRLEKAGA</sequence>
<evidence type="ECO:0000256" key="5">
    <source>
        <dbReference type="ARBA" id="ARBA00022475"/>
    </source>
</evidence>
<evidence type="ECO:0000256" key="3">
    <source>
        <dbReference type="ARBA" id="ARBA00014962"/>
    </source>
</evidence>
<evidence type="ECO:0000256" key="8">
    <source>
        <dbReference type="ARBA" id="ARBA00022989"/>
    </source>
</evidence>
<evidence type="ECO:0000256" key="7">
    <source>
        <dbReference type="ARBA" id="ARBA00022927"/>
    </source>
</evidence>
<dbReference type="NCBIfam" id="TIGR00739">
    <property type="entry name" value="yajC"/>
    <property type="match status" value="1"/>
</dbReference>
<dbReference type="RefSeq" id="WP_128699812.1">
    <property type="nucleotide sequence ID" value="NZ_CP019384.1"/>
</dbReference>
<keyword evidence="6 11" id="KW-0812">Transmembrane</keyword>
<dbReference type="OrthoDB" id="9800132at2"/>
<evidence type="ECO:0000256" key="6">
    <source>
        <dbReference type="ARBA" id="ARBA00022692"/>
    </source>
</evidence>
<proteinExistence type="inferred from homology"/>
<dbReference type="PANTHER" id="PTHR33909">
    <property type="entry name" value="SEC TRANSLOCON ACCESSORY COMPLEX SUBUNIT YAJC"/>
    <property type="match status" value="1"/>
</dbReference>
<gene>
    <name evidence="12" type="ORF">BU251_05050</name>
</gene>
<keyword evidence="13" id="KW-1185">Reference proteome</keyword>
<dbReference type="KEGG" id="vai:BU251_05050"/>
<evidence type="ECO:0000256" key="4">
    <source>
        <dbReference type="ARBA" id="ARBA00022448"/>
    </source>
</evidence>
<dbReference type="AlphaFoldDB" id="A0A410P4U3"/>
<evidence type="ECO:0000256" key="9">
    <source>
        <dbReference type="ARBA" id="ARBA00023010"/>
    </source>
</evidence>
<dbReference type="Pfam" id="PF02699">
    <property type="entry name" value="YajC"/>
    <property type="match status" value="1"/>
</dbReference>
<keyword evidence="4" id="KW-0813">Transport</keyword>
<protein>
    <recommendedName>
        <fullName evidence="3">Sec translocon accessory complex subunit YajC</fullName>
    </recommendedName>
</protein>
<evidence type="ECO:0000256" key="10">
    <source>
        <dbReference type="ARBA" id="ARBA00023136"/>
    </source>
</evidence>
<keyword evidence="8 11" id="KW-1133">Transmembrane helix</keyword>
<keyword evidence="10 11" id="KW-0472">Membrane</keyword>
<evidence type="ECO:0000256" key="11">
    <source>
        <dbReference type="SAM" id="Phobius"/>
    </source>
</evidence>
<dbReference type="SMART" id="SM01323">
    <property type="entry name" value="YajC"/>
    <property type="match status" value="1"/>
</dbReference>
<evidence type="ECO:0000256" key="1">
    <source>
        <dbReference type="ARBA" id="ARBA00004162"/>
    </source>
</evidence>